<feature type="binding site" evidence="20">
    <location>
        <position position="433"/>
    </location>
    <ligand>
        <name>Mg(2+)</name>
        <dbReference type="ChEBI" id="CHEBI:18420"/>
    </ligand>
</feature>
<evidence type="ECO:0000256" key="19">
    <source>
        <dbReference type="PIRSR" id="PIRSR000732-2"/>
    </source>
</evidence>
<dbReference type="SUPFAM" id="SSF52009">
    <property type="entry name" value="Phosphohistidine domain"/>
    <property type="match status" value="1"/>
</dbReference>
<evidence type="ECO:0000256" key="13">
    <source>
        <dbReference type="ARBA" id="ARBA00022723"/>
    </source>
</evidence>
<dbReference type="InterPro" id="IPR036637">
    <property type="entry name" value="Phosphohistidine_dom_sf"/>
</dbReference>
<gene>
    <name evidence="24" type="ORF">APR03_002395</name>
</gene>
<dbReference type="PIRSF" id="PIRSF000732">
    <property type="entry name" value="PTS_enzyme_I"/>
    <property type="match status" value="1"/>
</dbReference>
<feature type="active site" description="Tele-phosphohistidine intermediate" evidence="18">
    <location>
        <position position="187"/>
    </location>
</feature>
<evidence type="ECO:0000256" key="6">
    <source>
        <dbReference type="ARBA" id="ARBA00012232"/>
    </source>
</evidence>
<dbReference type="Pfam" id="PF05524">
    <property type="entry name" value="PEP-utilisers_N"/>
    <property type="match status" value="1"/>
</dbReference>
<dbReference type="GO" id="GO:0009401">
    <property type="term" value="P:phosphoenolpyruvate-dependent sugar phosphotransferase system"/>
    <property type="evidence" value="ECO:0007669"/>
    <property type="project" value="UniProtKB-KW"/>
</dbReference>
<feature type="binding site" evidence="19">
    <location>
        <position position="284"/>
    </location>
    <ligand>
        <name>phosphoenolpyruvate</name>
        <dbReference type="ChEBI" id="CHEBI:58702"/>
    </ligand>
</feature>
<feature type="binding site" evidence="20">
    <location>
        <position position="409"/>
    </location>
    <ligand>
        <name>Mg(2+)</name>
        <dbReference type="ChEBI" id="CHEBI:18420"/>
    </ligand>
</feature>
<keyword evidence="15 17" id="KW-0460">Magnesium</keyword>
<keyword evidence="12 17" id="KW-0598">Phosphotransferase system</keyword>
<dbReference type="GO" id="GO:0008965">
    <property type="term" value="F:phosphoenolpyruvate-protein phosphotransferase activity"/>
    <property type="evidence" value="ECO:0007669"/>
    <property type="project" value="UniProtKB-EC"/>
</dbReference>
<evidence type="ECO:0000256" key="16">
    <source>
        <dbReference type="ARBA" id="ARBA00033235"/>
    </source>
</evidence>
<feature type="active site" description="Proton donor" evidence="18">
    <location>
        <position position="480"/>
    </location>
</feature>
<dbReference type="PANTHER" id="PTHR46244:SF3">
    <property type="entry name" value="PHOSPHOENOLPYRUVATE-PROTEIN PHOSPHOTRANSFERASE"/>
    <property type="match status" value="1"/>
</dbReference>
<keyword evidence="11 17" id="KW-0808">Transferase</keyword>
<comment type="caution">
    <text evidence="24">The sequence shown here is derived from an EMBL/GenBank/DDBJ whole genome shotgun (WGS) entry which is preliminary data.</text>
</comment>
<dbReference type="AlphaFoldDB" id="A0A9X2G470"/>
<protein>
    <recommendedName>
        <fullName evidence="7 17">Phosphoenolpyruvate-protein phosphotransferase</fullName>
        <ecNumber evidence="6 17">2.7.3.9</ecNumber>
    </recommendedName>
    <alternativeName>
        <fullName evidence="16 17">Phosphotransferase system, enzyme I</fullName>
    </alternativeName>
</protein>
<evidence type="ECO:0000256" key="3">
    <source>
        <dbReference type="ARBA" id="ARBA00002728"/>
    </source>
</evidence>
<evidence type="ECO:0000256" key="2">
    <source>
        <dbReference type="ARBA" id="ARBA00001946"/>
    </source>
</evidence>
<dbReference type="SUPFAM" id="SSF51621">
    <property type="entry name" value="Phosphoenolpyruvate/pyruvate domain"/>
    <property type="match status" value="1"/>
</dbReference>
<evidence type="ECO:0000256" key="8">
    <source>
        <dbReference type="ARBA" id="ARBA00022448"/>
    </source>
</evidence>
<dbReference type="GO" id="GO:0005737">
    <property type="term" value="C:cytoplasm"/>
    <property type="evidence" value="ECO:0007669"/>
    <property type="project" value="UniProtKB-SubCell"/>
</dbReference>
<evidence type="ECO:0000313" key="24">
    <source>
        <dbReference type="EMBL" id="MCP2265047.1"/>
    </source>
</evidence>
<sequence>MTSERLTGVPASPGRAAGVVVRMPARVPEPRTSRLTGEADAAVRAVEEAAAQVEADLAERARRASGTAADVLAVTAAMAADPTLAAGAARRVREDRLTPERAVWDAAGSVASQLESLGPPMSERARDVRDVRDRIVAALTGAAPPGVPDPGHPFVLVASDLAPADTAMLDPAVVTAIVTARGGPTSHMAILARALGIPAVVALPEANDLVDGEEIVVDGTVGTVLRAPSAADVEQARRRVVAATFDGRGVTRDGSEVELVANVADPAEARAAAAAGARGVGLFRTEFCFLGRGEEPSVEEQVTAYRAVLSQFPGRRVVVRTLDAGADKPLRFLTPDHEDNPALGVRGLRTAVAHPDVLDRQLDAIARAAAAETAEVWVMAPMVATVDEARDFAAACAAHGLERPGVMIETPAAALQARHVLAEVAFASLGTNDLTQYTMAADRDLAGVAALSTPWQPAVLELVRVACEGGAVHGAPVGVCGEAAADPLLAPVLVGLGVSSLSMTPRALAEVADTLARVSRDECVELARVVLDRPTAQAARDAVRESLLP</sequence>
<dbReference type="PANTHER" id="PTHR46244">
    <property type="entry name" value="PHOSPHOENOLPYRUVATE-PROTEIN PHOSPHOTRANSFERASE"/>
    <property type="match status" value="1"/>
</dbReference>
<dbReference type="InterPro" id="IPR008731">
    <property type="entry name" value="PTS_EIN"/>
</dbReference>
<accession>A0A9X2G470</accession>
<comment type="function">
    <text evidence="3 17">General (non sugar-specific) component of the phosphoenolpyruvate-dependent sugar phosphotransferase system (sugar PTS). This major carbohydrate active-transport system catalyzes the phosphorylation of incoming sugar substrates concomitantly with their translocation across the cell membrane. Enzyme I transfers the phosphoryl group from phosphoenolpyruvate (PEP) to the phosphoryl carrier protein (HPr).</text>
</comment>
<dbReference type="InterPro" id="IPR000121">
    <property type="entry name" value="PEP_util_C"/>
</dbReference>
<feature type="binding site" evidence="19">
    <location>
        <begin position="432"/>
        <end position="433"/>
    </location>
    <ligand>
        <name>phosphoenolpyruvate</name>
        <dbReference type="ChEBI" id="CHEBI:58702"/>
    </ligand>
</feature>
<keyword evidence="9 17" id="KW-0963">Cytoplasm</keyword>
<name>A0A9X2G470_9MICO</name>
<dbReference type="Proteomes" id="UP001139493">
    <property type="component" value="Unassembled WGS sequence"/>
</dbReference>
<keyword evidence="14 17" id="KW-0418">Kinase</keyword>
<evidence type="ECO:0000259" key="23">
    <source>
        <dbReference type="Pfam" id="PF05524"/>
    </source>
</evidence>
<dbReference type="NCBIfam" id="TIGR01417">
    <property type="entry name" value="PTS_I_fam"/>
    <property type="match status" value="1"/>
</dbReference>
<dbReference type="RefSeq" id="WP_253835981.1">
    <property type="nucleotide sequence ID" value="NZ_JAMTCS010000007.1"/>
</dbReference>
<evidence type="ECO:0000256" key="18">
    <source>
        <dbReference type="PIRSR" id="PIRSR000732-1"/>
    </source>
</evidence>
<keyword evidence="13 17" id="KW-0479">Metal-binding</keyword>
<keyword evidence="10 17" id="KW-0762">Sugar transport</keyword>
<dbReference type="SUPFAM" id="SSF47831">
    <property type="entry name" value="Enzyme I of the PEP:sugar phosphotransferase system HPr-binding (sub)domain"/>
    <property type="match status" value="1"/>
</dbReference>
<keyword evidence="25" id="KW-1185">Reference proteome</keyword>
<dbReference type="Gene3D" id="3.50.30.10">
    <property type="entry name" value="Phosphohistidine domain"/>
    <property type="match status" value="1"/>
</dbReference>
<dbReference type="GO" id="GO:0046872">
    <property type="term" value="F:metal ion binding"/>
    <property type="evidence" value="ECO:0007669"/>
    <property type="project" value="UniProtKB-KW"/>
</dbReference>
<evidence type="ECO:0000256" key="4">
    <source>
        <dbReference type="ARBA" id="ARBA00004496"/>
    </source>
</evidence>
<proteinExistence type="inferred from homology"/>
<dbReference type="InterPro" id="IPR008279">
    <property type="entry name" value="PEP-util_enz_mobile_dom"/>
</dbReference>
<reference evidence="24" key="1">
    <citation type="submission" date="2022-06" db="EMBL/GenBank/DDBJ databases">
        <title>Genomic Encyclopedia of Archaeal and Bacterial Type Strains, Phase II (KMG-II): from individual species to whole genera.</title>
        <authorList>
            <person name="Goeker M."/>
        </authorList>
    </citation>
    <scope>NUCLEOTIDE SEQUENCE</scope>
    <source>
        <strain evidence="24">DSM 26652</strain>
    </source>
</reference>
<evidence type="ECO:0000256" key="7">
    <source>
        <dbReference type="ARBA" id="ARBA00016544"/>
    </source>
</evidence>
<dbReference type="Pfam" id="PF00391">
    <property type="entry name" value="PEP-utilizers"/>
    <property type="match status" value="1"/>
</dbReference>
<evidence type="ECO:0000256" key="15">
    <source>
        <dbReference type="ARBA" id="ARBA00022842"/>
    </source>
</evidence>
<comment type="subcellular location">
    <subcellularLocation>
        <location evidence="4 17">Cytoplasm</location>
    </subcellularLocation>
</comment>
<dbReference type="InterPro" id="IPR050499">
    <property type="entry name" value="PEP-utilizing_PTS_enzyme"/>
</dbReference>
<dbReference type="InterPro" id="IPR006318">
    <property type="entry name" value="PTS_EI-like"/>
</dbReference>
<feature type="binding site" evidence="19">
    <location>
        <position position="443"/>
    </location>
    <ligand>
        <name>phosphoenolpyruvate</name>
        <dbReference type="ChEBI" id="CHEBI:58702"/>
    </ligand>
</feature>
<evidence type="ECO:0000256" key="5">
    <source>
        <dbReference type="ARBA" id="ARBA00007837"/>
    </source>
</evidence>
<dbReference type="InterPro" id="IPR015813">
    <property type="entry name" value="Pyrv/PenolPyrv_kinase-like_dom"/>
</dbReference>
<evidence type="ECO:0000256" key="10">
    <source>
        <dbReference type="ARBA" id="ARBA00022597"/>
    </source>
</evidence>
<dbReference type="InterPro" id="IPR036618">
    <property type="entry name" value="PtsI_HPr-bd_sf"/>
</dbReference>
<evidence type="ECO:0000313" key="25">
    <source>
        <dbReference type="Proteomes" id="UP001139493"/>
    </source>
</evidence>
<evidence type="ECO:0000256" key="20">
    <source>
        <dbReference type="PIRSR" id="PIRSR000732-3"/>
    </source>
</evidence>
<dbReference type="GO" id="GO:0016301">
    <property type="term" value="F:kinase activity"/>
    <property type="evidence" value="ECO:0007669"/>
    <property type="project" value="UniProtKB-KW"/>
</dbReference>
<comment type="catalytic activity">
    <reaction evidence="1 17">
        <text>L-histidyl-[protein] + phosphoenolpyruvate = N(pros)-phospho-L-histidyl-[protein] + pyruvate</text>
        <dbReference type="Rhea" id="RHEA:23880"/>
        <dbReference type="Rhea" id="RHEA-COMP:9745"/>
        <dbReference type="Rhea" id="RHEA-COMP:9746"/>
        <dbReference type="ChEBI" id="CHEBI:15361"/>
        <dbReference type="ChEBI" id="CHEBI:29979"/>
        <dbReference type="ChEBI" id="CHEBI:58702"/>
        <dbReference type="ChEBI" id="CHEBI:64837"/>
        <dbReference type="EC" id="2.7.3.9"/>
    </reaction>
</comment>
<evidence type="ECO:0000256" key="12">
    <source>
        <dbReference type="ARBA" id="ARBA00022683"/>
    </source>
</evidence>
<evidence type="ECO:0000256" key="1">
    <source>
        <dbReference type="ARBA" id="ARBA00000683"/>
    </source>
</evidence>
<organism evidence="24 25">
    <name type="scientific">Promicromonospora thailandica</name>
    <dbReference type="NCBI Taxonomy" id="765201"/>
    <lineage>
        <taxon>Bacteria</taxon>
        <taxon>Bacillati</taxon>
        <taxon>Actinomycetota</taxon>
        <taxon>Actinomycetes</taxon>
        <taxon>Micrococcales</taxon>
        <taxon>Promicromonosporaceae</taxon>
        <taxon>Promicromonospora</taxon>
    </lineage>
</organism>
<feature type="domain" description="Phosphotransferase system enzyme I N-terminal" evidence="23">
    <location>
        <begin position="7"/>
        <end position="124"/>
    </location>
</feature>
<dbReference type="PRINTS" id="PR01736">
    <property type="entry name" value="PHPHTRNFRASE"/>
</dbReference>
<evidence type="ECO:0000256" key="17">
    <source>
        <dbReference type="PIRNR" id="PIRNR000732"/>
    </source>
</evidence>
<evidence type="ECO:0000256" key="14">
    <source>
        <dbReference type="ARBA" id="ARBA00022777"/>
    </source>
</evidence>
<feature type="domain" description="PEP-utilising enzyme mobile" evidence="21">
    <location>
        <begin position="154"/>
        <end position="222"/>
    </location>
</feature>
<feature type="domain" description="PEP-utilising enzyme C-terminal" evidence="22">
    <location>
        <begin position="249"/>
        <end position="518"/>
    </location>
</feature>
<evidence type="ECO:0000259" key="22">
    <source>
        <dbReference type="Pfam" id="PF02896"/>
    </source>
</evidence>
<comment type="similarity">
    <text evidence="5 17">Belongs to the PEP-utilizing enzyme family.</text>
</comment>
<evidence type="ECO:0000259" key="21">
    <source>
        <dbReference type="Pfam" id="PF00391"/>
    </source>
</evidence>
<keyword evidence="8 17" id="KW-0813">Transport</keyword>
<feature type="binding site" evidence="19">
    <location>
        <position position="320"/>
    </location>
    <ligand>
        <name>phosphoenolpyruvate</name>
        <dbReference type="ChEBI" id="CHEBI:58702"/>
    </ligand>
</feature>
<dbReference type="Pfam" id="PF02896">
    <property type="entry name" value="PEP-utilizers_C"/>
    <property type="match status" value="1"/>
</dbReference>
<dbReference type="Gene3D" id="1.10.274.10">
    <property type="entry name" value="PtsI, HPr-binding domain"/>
    <property type="match status" value="1"/>
</dbReference>
<evidence type="ECO:0000256" key="9">
    <source>
        <dbReference type="ARBA" id="ARBA00022490"/>
    </source>
</evidence>
<dbReference type="EC" id="2.7.3.9" evidence="6 17"/>
<dbReference type="EMBL" id="JAMTCS010000007">
    <property type="protein sequence ID" value="MCP2265047.1"/>
    <property type="molecule type" value="Genomic_DNA"/>
</dbReference>
<comment type="cofactor">
    <cofactor evidence="2 17 20">
        <name>Mg(2+)</name>
        <dbReference type="ChEBI" id="CHEBI:18420"/>
    </cofactor>
</comment>
<evidence type="ECO:0000256" key="11">
    <source>
        <dbReference type="ARBA" id="ARBA00022679"/>
    </source>
</evidence>
<dbReference type="InterPro" id="IPR024692">
    <property type="entry name" value="PTS_EI"/>
</dbReference>
<dbReference type="InterPro" id="IPR040442">
    <property type="entry name" value="Pyrv_kinase-like_dom_sf"/>
</dbReference>
<dbReference type="Gene3D" id="3.20.20.60">
    <property type="entry name" value="Phosphoenolpyruvate-binding domains"/>
    <property type="match status" value="1"/>
</dbReference>